<dbReference type="STRING" id="553973.CLOHYLEM_04625"/>
<sequence length="53" mass="6400">MIIICLSSKARIWIILGTCMYHYNQIFKKWKPLFSLILCESKCNNRNCRRFSN</sequence>
<organism evidence="1 2">
    <name type="scientific">[Clostridium] hylemonae DSM 15053</name>
    <dbReference type="NCBI Taxonomy" id="553973"/>
    <lineage>
        <taxon>Bacteria</taxon>
        <taxon>Bacillati</taxon>
        <taxon>Bacillota</taxon>
        <taxon>Clostridia</taxon>
        <taxon>Lachnospirales</taxon>
        <taxon>Lachnospiraceae</taxon>
    </lineage>
</organism>
<keyword evidence="2" id="KW-1185">Reference proteome</keyword>
<accession>C0BXT8</accession>
<reference evidence="1" key="1">
    <citation type="submission" date="2009-02" db="EMBL/GenBank/DDBJ databases">
        <authorList>
            <person name="Fulton L."/>
            <person name="Clifton S."/>
            <person name="Fulton B."/>
            <person name="Xu J."/>
            <person name="Minx P."/>
            <person name="Pepin K.H."/>
            <person name="Johnson M."/>
            <person name="Bhonagiri V."/>
            <person name="Nash W.E."/>
            <person name="Mardis E.R."/>
            <person name="Wilson R.K."/>
        </authorList>
    </citation>
    <scope>NUCLEOTIDE SEQUENCE [LARGE SCALE GENOMIC DNA]</scope>
    <source>
        <strain evidence="1">DSM 15053</strain>
    </source>
</reference>
<dbReference type="EMBL" id="ABYI02000012">
    <property type="protein sequence ID" value="EEG75395.1"/>
    <property type="molecule type" value="Genomic_DNA"/>
</dbReference>
<proteinExistence type="predicted"/>
<dbReference type="HOGENOM" id="CLU_3060163_0_0_9"/>
<reference evidence="1" key="2">
    <citation type="submission" date="2013-06" db="EMBL/GenBank/DDBJ databases">
        <title>Draft genome sequence of Clostridium hylemonae (DSM 15053).</title>
        <authorList>
            <person name="Sudarsanam P."/>
            <person name="Ley R."/>
            <person name="Guruge J."/>
            <person name="Turnbaugh P.J."/>
            <person name="Mahowald M."/>
            <person name="Liep D."/>
            <person name="Gordon J."/>
        </authorList>
    </citation>
    <scope>NUCLEOTIDE SEQUENCE</scope>
    <source>
        <strain evidence="1">DSM 15053</strain>
    </source>
</reference>
<dbReference type="Proteomes" id="UP000004893">
    <property type="component" value="Unassembled WGS sequence"/>
</dbReference>
<evidence type="ECO:0000313" key="1">
    <source>
        <dbReference type="EMBL" id="EEG75395.1"/>
    </source>
</evidence>
<gene>
    <name evidence="1" type="ORF">CLOHYLEM_04625</name>
</gene>
<dbReference type="AlphaFoldDB" id="C0BXT8"/>
<name>C0BXT8_9FIRM</name>
<comment type="caution">
    <text evidence="1">The sequence shown here is derived from an EMBL/GenBank/DDBJ whole genome shotgun (WGS) entry which is preliminary data.</text>
</comment>
<protein>
    <submittedName>
        <fullName evidence="1">Uncharacterized protein</fullName>
    </submittedName>
</protein>
<evidence type="ECO:0000313" key="2">
    <source>
        <dbReference type="Proteomes" id="UP000004893"/>
    </source>
</evidence>